<dbReference type="Pfam" id="PF00005">
    <property type="entry name" value="ABC_tran"/>
    <property type="match status" value="1"/>
</dbReference>
<dbReference type="FunFam" id="3.40.50.300:FF:000042">
    <property type="entry name" value="Maltose/maltodextrin ABC transporter, ATP-binding protein"/>
    <property type="match status" value="1"/>
</dbReference>
<evidence type="ECO:0000256" key="4">
    <source>
        <dbReference type="ARBA" id="ARBA00022840"/>
    </source>
</evidence>
<protein>
    <submittedName>
        <fullName evidence="8">ATP-binding cassette domain-containing protein</fullName>
    </submittedName>
</protein>
<dbReference type="InterPro" id="IPR027417">
    <property type="entry name" value="P-loop_NTPase"/>
</dbReference>
<dbReference type="Gene3D" id="3.40.50.300">
    <property type="entry name" value="P-loop containing nucleotide triphosphate hydrolases"/>
    <property type="match status" value="1"/>
</dbReference>
<keyword evidence="1" id="KW-0813">Transport</keyword>
<dbReference type="PROSITE" id="PS50893">
    <property type="entry name" value="ABC_TRANSPORTER_2"/>
    <property type="match status" value="1"/>
</dbReference>
<dbReference type="RefSeq" id="WP_156606924.1">
    <property type="nucleotide sequence ID" value="NZ_WPCU01000001.1"/>
</dbReference>
<dbReference type="GO" id="GO:0016887">
    <property type="term" value="F:ATP hydrolysis activity"/>
    <property type="evidence" value="ECO:0007669"/>
    <property type="project" value="InterPro"/>
</dbReference>
<dbReference type="PROSITE" id="PS00211">
    <property type="entry name" value="ABC_TRANSPORTER_1"/>
    <property type="match status" value="1"/>
</dbReference>
<name>A0A6A9URT1_9ACTN</name>
<dbReference type="InterPro" id="IPR017871">
    <property type="entry name" value="ABC_transporter-like_CS"/>
</dbReference>
<dbReference type="AlphaFoldDB" id="A0A6A9URT1"/>
<comment type="caution">
    <text evidence="8">The sequence shown here is derived from an EMBL/GenBank/DDBJ whole genome shotgun (WGS) entry which is preliminary data.</text>
</comment>
<gene>
    <name evidence="8" type="ORF">GC722_00015</name>
</gene>
<evidence type="ECO:0000256" key="1">
    <source>
        <dbReference type="ARBA" id="ARBA00022448"/>
    </source>
</evidence>
<dbReference type="CDD" id="cd03301">
    <property type="entry name" value="ABC_MalK_N"/>
    <property type="match status" value="1"/>
</dbReference>
<keyword evidence="6" id="KW-0472">Membrane</keyword>
<dbReference type="Gene3D" id="2.40.50.100">
    <property type="match status" value="1"/>
</dbReference>
<evidence type="ECO:0000256" key="3">
    <source>
        <dbReference type="ARBA" id="ARBA00022741"/>
    </source>
</evidence>
<dbReference type="InterPro" id="IPR012340">
    <property type="entry name" value="NA-bd_OB-fold"/>
</dbReference>
<dbReference type="Pfam" id="PF08402">
    <property type="entry name" value="TOBE_2"/>
    <property type="match status" value="1"/>
</dbReference>
<dbReference type="PANTHER" id="PTHR43875">
    <property type="entry name" value="MALTODEXTRIN IMPORT ATP-BINDING PROTEIN MSMX"/>
    <property type="match status" value="1"/>
</dbReference>
<organism evidence="8 9">
    <name type="scientific">Auraticoccus cholistanensis</name>
    <dbReference type="NCBI Taxonomy" id="2656650"/>
    <lineage>
        <taxon>Bacteria</taxon>
        <taxon>Bacillati</taxon>
        <taxon>Actinomycetota</taxon>
        <taxon>Actinomycetes</taxon>
        <taxon>Propionibacteriales</taxon>
        <taxon>Propionibacteriaceae</taxon>
        <taxon>Auraticoccus</taxon>
    </lineage>
</organism>
<dbReference type="SUPFAM" id="SSF52540">
    <property type="entry name" value="P-loop containing nucleoside triphosphate hydrolases"/>
    <property type="match status" value="1"/>
</dbReference>
<accession>A0A6A9URT1</accession>
<keyword evidence="3" id="KW-0547">Nucleotide-binding</keyword>
<keyword evidence="2" id="KW-1003">Cell membrane</keyword>
<keyword evidence="4 8" id="KW-0067">ATP-binding</keyword>
<evidence type="ECO:0000313" key="9">
    <source>
        <dbReference type="Proteomes" id="UP000435304"/>
    </source>
</evidence>
<dbReference type="PANTHER" id="PTHR43875:SF15">
    <property type="entry name" value="TREHALOSE IMPORT ATP-BINDING PROTEIN SUGC"/>
    <property type="match status" value="1"/>
</dbReference>
<evidence type="ECO:0000256" key="6">
    <source>
        <dbReference type="ARBA" id="ARBA00023136"/>
    </source>
</evidence>
<feature type="domain" description="ABC transporter" evidence="7">
    <location>
        <begin position="4"/>
        <end position="238"/>
    </location>
</feature>
<dbReference type="SUPFAM" id="SSF50331">
    <property type="entry name" value="MOP-like"/>
    <property type="match status" value="1"/>
</dbReference>
<dbReference type="InterPro" id="IPR003439">
    <property type="entry name" value="ABC_transporter-like_ATP-bd"/>
</dbReference>
<evidence type="ECO:0000259" key="7">
    <source>
        <dbReference type="PROSITE" id="PS50893"/>
    </source>
</evidence>
<evidence type="ECO:0000256" key="2">
    <source>
        <dbReference type="ARBA" id="ARBA00022475"/>
    </source>
</evidence>
<dbReference type="InterPro" id="IPR013611">
    <property type="entry name" value="Transp-assoc_OB_typ2"/>
</dbReference>
<evidence type="ECO:0000313" key="8">
    <source>
        <dbReference type="EMBL" id="MVA74425.1"/>
    </source>
</evidence>
<keyword evidence="9" id="KW-1185">Reference proteome</keyword>
<dbReference type="InterPro" id="IPR003593">
    <property type="entry name" value="AAA+_ATPase"/>
</dbReference>
<dbReference type="GO" id="GO:0055052">
    <property type="term" value="C:ATP-binding cassette (ABC) transporter complex, substrate-binding subunit-containing"/>
    <property type="evidence" value="ECO:0007669"/>
    <property type="project" value="TreeGrafter"/>
</dbReference>
<dbReference type="InterPro" id="IPR015855">
    <property type="entry name" value="ABC_transpr_MalK-like"/>
</dbReference>
<dbReference type="Proteomes" id="UP000435304">
    <property type="component" value="Unassembled WGS sequence"/>
</dbReference>
<dbReference type="Gene3D" id="2.40.50.140">
    <property type="entry name" value="Nucleic acid-binding proteins"/>
    <property type="match status" value="1"/>
</dbReference>
<dbReference type="GO" id="GO:0005524">
    <property type="term" value="F:ATP binding"/>
    <property type="evidence" value="ECO:0007669"/>
    <property type="project" value="UniProtKB-KW"/>
</dbReference>
<dbReference type="GO" id="GO:0008643">
    <property type="term" value="P:carbohydrate transport"/>
    <property type="evidence" value="ECO:0007669"/>
    <property type="project" value="InterPro"/>
</dbReference>
<keyword evidence="5" id="KW-1278">Translocase</keyword>
<dbReference type="GO" id="GO:0140359">
    <property type="term" value="F:ABC-type transporter activity"/>
    <property type="evidence" value="ECO:0007669"/>
    <property type="project" value="InterPro"/>
</dbReference>
<sequence length="362" mass="39484">MADIELVGVQKDYGRGRKAVRAVHDLSYTIADGDFVSLLGPSGCGKSTTLNMIAGLEDITGGEILIDGRRVDDLDPDKRDLAFVFQDYALYPHMDVRDNIGFGLRMRKVDKAETERRVVDAARRLDIEHVLGNRPRNLSGGQRQRVALARAIARRPKVFLFDEPLSNLDALLRDQTRSELKLLHAELGATSVYVTHDQEEAMTLSDRIVVMSRGRLEQYGSPYDIYHRPATEFVASFVGKPRMNLLPATRVECGRYAVGGSSFTVDVPGVDAERIRLGLRPEECSVQPVGEGEHASGVVKVVEPLGNASDVTLDLGSCLFVVRIPGFTGLTVGDPVLLSAQGATLHCFDPDGGARLTAADAR</sequence>
<dbReference type="InterPro" id="IPR047641">
    <property type="entry name" value="ABC_transpr_MalK/UgpC-like"/>
</dbReference>
<dbReference type="SMART" id="SM00382">
    <property type="entry name" value="AAA"/>
    <property type="match status" value="1"/>
</dbReference>
<reference evidence="8 9" key="1">
    <citation type="submission" date="2019-12" db="EMBL/GenBank/DDBJ databases">
        <title>Auraticoccus cholistani sp. nov., an actinomycete isolated from soil of Cholistan desert.</title>
        <authorList>
            <person name="Cheema M.T."/>
        </authorList>
    </citation>
    <scope>NUCLEOTIDE SEQUENCE [LARGE SCALE GENOMIC DNA]</scope>
    <source>
        <strain evidence="8 9">F435</strain>
    </source>
</reference>
<dbReference type="InterPro" id="IPR008995">
    <property type="entry name" value="Mo/tungstate-bd_C_term_dom"/>
</dbReference>
<dbReference type="EMBL" id="WPCU01000001">
    <property type="protein sequence ID" value="MVA74425.1"/>
    <property type="molecule type" value="Genomic_DNA"/>
</dbReference>
<evidence type="ECO:0000256" key="5">
    <source>
        <dbReference type="ARBA" id="ARBA00022967"/>
    </source>
</evidence>
<proteinExistence type="predicted"/>